<evidence type="ECO:0008006" key="3">
    <source>
        <dbReference type="Google" id="ProtNLM"/>
    </source>
</evidence>
<sequence length="182" mass="20869">MMAYNFTLVLSGISQRSEDLDALEDAIFEAGCDDATLCFHNLIPYLEFDREATSFREAVISAIHQIETINDVIRVERIEPDDLVTASEIARRINKSREYIRLLIQGERGKGEFPLPISGMSNKSLLWSWVKVTQWLKQNQLIDDESVKIAQDIADFNHLLFYRKDESVFSRINTLNKLLSAA</sequence>
<dbReference type="AlphaFoldDB" id="B7JY17"/>
<gene>
    <name evidence="1" type="ordered locus">PCC8801_1943</name>
</gene>
<accession>B7JY17</accession>
<protein>
    <recommendedName>
        <fullName evidence="3">DNA-binding protein</fullName>
    </recommendedName>
</protein>
<evidence type="ECO:0000313" key="2">
    <source>
        <dbReference type="Proteomes" id="UP000008204"/>
    </source>
</evidence>
<name>B7JY17_RIPO1</name>
<proteinExistence type="predicted"/>
<dbReference type="eggNOG" id="COG3311">
    <property type="taxonomic scope" value="Bacteria"/>
</dbReference>
<evidence type="ECO:0000313" key="1">
    <source>
        <dbReference type="EMBL" id="ACK65981.1"/>
    </source>
</evidence>
<dbReference type="Proteomes" id="UP000008204">
    <property type="component" value="Chromosome"/>
</dbReference>
<dbReference type="HOGENOM" id="CLU_089912_1_0_3"/>
<keyword evidence="2" id="KW-1185">Reference proteome</keyword>
<dbReference type="EMBL" id="CP001287">
    <property type="protein sequence ID" value="ACK65981.1"/>
    <property type="molecule type" value="Genomic_DNA"/>
</dbReference>
<dbReference type="RefSeq" id="WP_012595253.1">
    <property type="nucleotide sequence ID" value="NC_011726.1"/>
</dbReference>
<dbReference type="OrthoDB" id="1525365at2"/>
<organism evidence="1 2">
    <name type="scientific">Rippkaea orientalis (strain PCC 8801 / RF-1)</name>
    <name type="common">Cyanothece sp. (strain PCC 8801)</name>
    <dbReference type="NCBI Taxonomy" id="41431"/>
    <lineage>
        <taxon>Bacteria</taxon>
        <taxon>Bacillati</taxon>
        <taxon>Cyanobacteriota</taxon>
        <taxon>Cyanophyceae</taxon>
        <taxon>Oscillatoriophycideae</taxon>
        <taxon>Chroococcales</taxon>
        <taxon>Aphanothecaceae</taxon>
        <taxon>Rippkaea</taxon>
        <taxon>Rippkaea orientalis</taxon>
    </lineage>
</organism>
<dbReference type="KEGG" id="cyp:PCC8801_1943"/>
<dbReference type="STRING" id="41431.PCC8801_1943"/>
<reference evidence="2" key="1">
    <citation type="journal article" date="2011" name="MBio">
        <title>Novel metabolic attributes of the genus Cyanothece, comprising a group of unicellular nitrogen-fixing Cyanobacteria.</title>
        <authorList>
            <person name="Bandyopadhyay A."/>
            <person name="Elvitigala T."/>
            <person name="Welsh E."/>
            <person name="Stockel J."/>
            <person name="Liberton M."/>
            <person name="Min H."/>
            <person name="Sherman L.A."/>
            <person name="Pakrasi H.B."/>
        </authorList>
    </citation>
    <scope>NUCLEOTIDE SEQUENCE [LARGE SCALE GENOMIC DNA]</scope>
    <source>
        <strain evidence="2">PCC 8801</strain>
    </source>
</reference>